<keyword evidence="3" id="KW-1185">Reference proteome</keyword>
<dbReference type="InterPro" id="IPR029058">
    <property type="entry name" value="AB_hydrolase_fold"/>
</dbReference>
<dbReference type="SUPFAM" id="SSF53474">
    <property type="entry name" value="alpha/beta-Hydrolases"/>
    <property type="match status" value="1"/>
</dbReference>
<gene>
    <name evidence="2" type="ORF">G443_004318</name>
</gene>
<dbReference type="Proteomes" id="UP000791080">
    <property type="component" value="Unassembled WGS sequence"/>
</dbReference>
<feature type="domain" description="AB hydrolase-1" evidence="1">
    <location>
        <begin position="3"/>
        <end position="237"/>
    </location>
</feature>
<dbReference type="Pfam" id="PF00561">
    <property type="entry name" value="Abhydrolase_1"/>
    <property type="match status" value="1"/>
</dbReference>
<reference evidence="2 3" key="1">
    <citation type="submission" date="2022-06" db="EMBL/GenBank/DDBJ databases">
        <title>Genomic Encyclopedia of Type Strains, Phase I: the one thousand microbial genomes (KMG-I) project.</title>
        <authorList>
            <person name="Kyrpides N."/>
        </authorList>
    </citation>
    <scope>NUCLEOTIDE SEQUENCE [LARGE SCALE GENOMIC DNA]</scope>
    <source>
        <strain evidence="2 3">DSM 43889</strain>
    </source>
</reference>
<dbReference type="PANTHER" id="PTHR43798">
    <property type="entry name" value="MONOACYLGLYCEROL LIPASE"/>
    <property type="match status" value="1"/>
</dbReference>
<dbReference type="Gene3D" id="3.40.50.1820">
    <property type="entry name" value="alpha/beta hydrolase"/>
    <property type="match status" value="1"/>
</dbReference>
<protein>
    <submittedName>
        <fullName evidence="2">Pimeloyl-ACP methyl ester carboxylesterase</fullName>
    </submittedName>
</protein>
<comment type="caution">
    <text evidence="2">The sequence shown here is derived from an EMBL/GenBank/DDBJ whole genome shotgun (WGS) entry which is preliminary data.</text>
</comment>
<accession>A0ABT1JPI3</accession>
<sequence length="256" mass="26558">MTPPLVLLHAFPVDARMWGGVRPLLGPGRRVFAPDQRGLGGRPLTRDGDVPQPDLDVVADDVLAELDAQGVRRVVVGGCSMGGYVAMALLRRAPGRVAGLVLVGTRAGADGPEQRANRLRVADRLEREGATGWSAESAVEGLLGPTTRASRPEVVRAVRGWAREQSPAGVAWAQRAMASRRDSRALLAAATVPVLVVAGQEDGVVPVGEHRALAGDIAGSALRVVPGAGHLAPVEDPVGFAGCLVPWLDEVASAGE</sequence>
<organism evidence="2 3">
    <name type="scientific">Actinoalloteichus caeruleus DSM 43889</name>
    <dbReference type="NCBI Taxonomy" id="1120930"/>
    <lineage>
        <taxon>Bacteria</taxon>
        <taxon>Bacillati</taxon>
        <taxon>Actinomycetota</taxon>
        <taxon>Actinomycetes</taxon>
        <taxon>Pseudonocardiales</taxon>
        <taxon>Pseudonocardiaceae</taxon>
        <taxon>Actinoalloteichus</taxon>
        <taxon>Actinoalloteichus cyanogriseus</taxon>
    </lineage>
</organism>
<evidence type="ECO:0000313" key="2">
    <source>
        <dbReference type="EMBL" id="MCP2334048.1"/>
    </source>
</evidence>
<dbReference type="InterPro" id="IPR000073">
    <property type="entry name" value="AB_hydrolase_1"/>
</dbReference>
<dbReference type="RefSeq" id="WP_026418602.1">
    <property type="nucleotide sequence ID" value="NZ_AUBJ02000001.1"/>
</dbReference>
<dbReference type="EMBL" id="AUBJ02000001">
    <property type="protein sequence ID" value="MCP2334048.1"/>
    <property type="molecule type" value="Genomic_DNA"/>
</dbReference>
<dbReference type="PRINTS" id="PR00111">
    <property type="entry name" value="ABHYDROLASE"/>
</dbReference>
<name>A0ABT1JPI3_ACTCY</name>
<dbReference type="InterPro" id="IPR050266">
    <property type="entry name" value="AB_hydrolase_sf"/>
</dbReference>
<evidence type="ECO:0000313" key="3">
    <source>
        <dbReference type="Proteomes" id="UP000791080"/>
    </source>
</evidence>
<proteinExistence type="predicted"/>
<evidence type="ECO:0000259" key="1">
    <source>
        <dbReference type="Pfam" id="PF00561"/>
    </source>
</evidence>